<accession>A0A4U0FGT7</accession>
<dbReference type="AlphaFoldDB" id="A0A4U0FGT7"/>
<name>A0A4U0FGT7_9BACL</name>
<dbReference type="EMBL" id="SUPK01000003">
    <property type="protein sequence ID" value="TJY42592.1"/>
    <property type="molecule type" value="Genomic_DNA"/>
</dbReference>
<dbReference type="OrthoDB" id="7869153at2"/>
<gene>
    <name evidence="1" type="ORF">E5161_06990</name>
</gene>
<proteinExistence type="predicted"/>
<protein>
    <recommendedName>
        <fullName evidence="3">YheC/YheD family protein</fullName>
    </recommendedName>
</protein>
<evidence type="ECO:0000313" key="2">
    <source>
        <dbReference type="Proteomes" id="UP000309673"/>
    </source>
</evidence>
<dbReference type="Proteomes" id="UP000309673">
    <property type="component" value="Unassembled WGS sequence"/>
</dbReference>
<comment type="caution">
    <text evidence="1">The sequence shown here is derived from an EMBL/GenBank/DDBJ whole genome shotgun (WGS) entry which is preliminary data.</text>
</comment>
<dbReference type="RefSeq" id="WP_136777011.1">
    <property type="nucleotide sequence ID" value="NZ_SUPK01000003.1"/>
</dbReference>
<sequence length="249" mass="29115">MALEQHHVKSKLAVAYQLTYTPGLSEYIPPTELFRESAFRRMIKKYDNLYLKPDRGRKSRGVYRIERDSGQRFKIRRGTHTEYVHADDLWRKVRSLTGDDRYVIQKAVDSVTKDGRHFDLRCHALRIDGKWKAVGMCGRLGEKGSVVTTSHYGGTPTYLDTLFSRHLNYSRKEISDMKRRLEKCVVKTVSRVSQMYPNLKEYAVDIGVDRKKRIWIFEVNIEPAIEGNFGKLPDLSLYRKVKKLRKIAK</sequence>
<dbReference type="Gene3D" id="3.30.470.20">
    <property type="entry name" value="ATP-grasp fold, B domain"/>
    <property type="match status" value="1"/>
</dbReference>
<keyword evidence="2" id="KW-1185">Reference proteome</keyword>
<evidence type="ECO:0008006" key="3">
    <source>
        <dbReference type="Google" id="ProtNLM"/>
    </source>
</evidence>
<evidence type="ECO:0000313" key="1">
    <source>
        <dbReference type="EMBL" id="TJY42592.1"/>
    </source>
</evidence>
<organism evidence="1 2">
    <name type="scientific">Cohnella pontilimi</name>
    <dbReference type="NCBI Taxonomy" id="2564100"/>
    <lineage>
        <taxon>Bacteria</taxon>
        <taxon>Bacillati</taxon>
        <taxon>Bacillota</taxon>
        <taxon>Bacilli</taxon>
        <taxon>Bacillales</taxon>
        <taxon>Paenibacillaceae</taxon>
        <taxon>Cohnella</taxon>
    </lineage>
</organism>
<dbReference type="Pfam" id="PF14398">
    <property type="entry name" value="ATPgrasp_YheCD"/>
    <property type="match status" value="1"/>
</dbReference>
<dbReference type="SUPFAM" id="SSF56059">
    <property type="entry name" value="Glutathione synthetase ATP-binding domain-like"/>
    <property type="match status" value="1"/>
</dbReference>
<reference evidence="1 2" key="1">
    <citation type="submission" date="2019-04" db="EMBL/GenBank/DDBJ databases">
        <title>Cohnella sp. nov., isolated from soil.</title>
        <authorList>
            <person name="Kim W."/>
        </authorList>
    </citation>
    <scope>NUCLEOTIDE SEQUENCE [LARGE SCALE GENOMIC DNA]</scope>
    <source>
        <strain evidence="1 2">CAU 1483</strain>
    </source>
</reference>
<dbReference type="InterPro" id="IPR026838">
    <property type="entry name" value="YheC/D"/>
</dbReference>